<evidence type="ECO:0000256" key="1">
    <source>
        <dbReference type="SAM" id="MobiDB-lite"/>
    </source>
</evidence>
<sequence length="64" mass="7072">MSPPLDTTRALHGITTPPPASLSFLDDQGGWYTPFSEPGMPAPYDLRNWHVPQPGSPISRQQKK</sequence>
<dbReference type="EMBL" id="JADJUC010000011">
    <property type="protein sequence ID" value="MBK8524567.1"/>
    <property type="molecule type" value="Genomic_DNA"/>
</dbReference>
<protein>
    <submittedName>
        <fullName evidence="2">Uncharacterized protein</fullName>
    </submittedName>
</protein>
<proteinExistence type="predicted"/>
<evidence type="ECO:0000313" key="2">
    <source>
        <dbReference type="EMBL" id="MBK8524567.1"/>
    </source>
</evidence>
<feature type="region of interest" description="Disordered" evidence="1">
    <location>
        <begin position="1"/>
        <end position="22"/>
    </location>
</feature>
<evidence type="ECO:0000313" key="3">
    <source>
        <dbReference type="Proteomes" id="UP000886689"/>
    </source>
</evidence>
<dbReference type="Proteomes" id="UP000886689">
    <property type="component" value="Unassembled WGS sequence"/>
</dbReference>
<reference evidence="2" key="1">
    <citation type="submission" date="2020-10" db="EMBL/GenBank/DDBJ databases">
        <title>Connecting structure to function with the recovery of over 1000 high-quality activated sludge metagenome-assembled genomes encoding full-length rRNA genes using long-read sequencing.</title>
        <authorList>
            <person name="Singleton C.M."/>
            <person name="Petriglieri F."/>
            <person name="Kristensen J.M."/>
            <person name="Kirkegaard R.H."/>
            <person name="Michaelsen T.Y."/>
            <person name="Andersen M.H."/>
            <person name="Karst S.M."/>
            <person name="Dueholm M.S."/>
            <person name="Nielsen P.H."/>
            <person name="Albertsen M."/>
        </authorList>
    </citation>
    <scope>NUCLEOTIDE SEQUENCE</scope>
    <source>
        <strain evidence="2">Hirt_18-Q3-R61-65_BATAC.395</strain>
    </source>
</reference>
<organism evidence="2 3">
    <name type="scientific">Candidatus Proximibacter danicus</name>
    <dbReference type="NCBI Taxonomy" id="2954365"/>
    <lineage>
        <taxon>Bacteria</taxon>
        <taxon>Pseudomonadati</taxon>
        <taxon>Pseudomonadota</taxon>
        <taxon>Betaproteobacteria</taxon>
        <taxon>Candidatus Proximibacter</taxon>
    </lineage>
</organism>
<comment type="caution">
    <text evidence="2">The sequence shown here is derived from an EMBL/GenBank/DDBJ whole genome shotgun (WGS) entry which is preliminary data.</text>
</comment>
<dbReference type="AlphaFoldDB" id="A0A9D7K4P4"/>
<gene>
    <name evidence="2" type="ORF">IPL58_10920</name>
</gene>
<accession>A0A9D7K4P4</accession>
<name>A0A9D7K4P4_9PROT</name>
<feature type="region of interest" description="Disordered" evidence="1">
    <location>
        <begin position="45"/>
        <end position="64"/>
    </location>
</feature>